<name>A0A1G9XSV0_9ACTN</name>
<dbReference type="AlphaFoldDB" id="A0A1G9XSV0"/>
<dbReference type="STRING" id="310781.SAMN05216259_102265"/>
<keyword evidence="2" id="KW-1185">Reference proteome</keyword>
<dbReference type="Proteomes" id="UP000199341">
    <property type="component" value="Unassembled WGS sequence"/>
</dbReference>
<accession>A0A1G9XSV0</accession>
<evidence type="ECO:0000313" key="2">
    <source>
        <dbReference type="Proteomes" id="UP000199341"/>
    </source>
</evidence>
<reference evidence="1 2" key="1">
    <citation type="submission" date="2016-10" db="EMBL/GenBank/DDBJ databases">
        <authorList>
            <person name="de Groot N.N."/>
        </authorList>
    </citation>
    <scope>NUCLEOTIDE SEQUENCE [LARGE SCALE GENOMIC DNA]</scope>
    <source>
        <strain evidence="1 2">CGMCC 4.2022</strain>
    </source>
</reference>
<organism evidence="1 2">
    <name type="scientific">Actinacidiphila guanduensis</name>
    <dbReference type="NCBI Taxonomy" id="310781"/>
    <lineage>
        <taxon>Bacteria</taxon>
        <taxon>Bacillati</taxon>
        <taxon>Actinomycetota</taxon>
        <taxon>Actinomycetes</taxon>
        <taxon>Kitasatosporales</taxon>
        <taxon>Streptomycetaceae</taxon>
        <taxon>Actinacidiphila</taxon>
    </lineage>
</organism>
<dbReference type="EMBL" id="FNIE01000002">
    <property type="protein sequence ID" value="SDM99867.1"/>
    <property type="molecule type" value="Genomic_DNA"/>
</dbReference>
<evidence type="ECO:0000313" key="1">
    <source>
        <dbReference type="EMBL" id="SDM99867.1"/>
    </source>
</evidence>
<gene>
    <name evidence="1" type="ORF">SAMN05216259_102265</name>
</gene>
<proteinExistence type="predicted"/>
<protein>
    <submittedName>
        <fullName evidence="1">Uncharacterized protein</fullName>
    </submittedName>
</protein>
<sequence>MIRLCKRVATWRPRRRPRPAGRHAHRAVRTRVHAAPLPTSLSQVRQHPRHCTVRGEDVALVRPYVLVAEKRRREVTSPR</sequence>